<dbReference type="Gene3D" id="3.40.47.10">
    <property type="match status" value="2"/>
</dbReference>
<evidence type="ECO:0000256" key="7">
    <source>
        <dbReference type="PIRSR" id="PIRSR000429-1"/>
    </source>
</evidence>
<dbReference type="PANTHER" id="PTHR18919:SF107">
    <property type="entry name" value="ACETYL-COA ACETYLTRANSFERASE, CYTOSOLIC"/>
    <property type="match status" value="1"/>
</dbReference>
<feature type="domain" description="Thiolase N-terminal" evidence="9">
    <location>
        <begin position="5"/>
        <end position="264"/>
    </location>
</feature>
<dbReference type="PROSITE" id="PS00737">
    <property type="entry name" value="THIOLASE_2"/>
    <property type="match status" value="1"/>
</dbReference>
<dbReference type="GO" id="GO:0003985">
    <property type="term" value="F:acetyl-CoA C-acetyltransferase activity"/>
    <property type="evidence" value="ECO:0007669"/>
    <property type="project" value="UniProtKB-EC"/>
</dbReference>
<keyword evidence="12" id="KW-1185">Reference proteome</keyword>
<gene>
    <name evidence="11" type="ORF">HNR09_002255</name>
</gene>
<dbReference type="InterPro" id="IPR020615">
    <property type="entry name" value="Thiolase_acyl_enz_int_AS"/>
</dbReference>
<reference evidence="11 12" key="1">
    <citation type="submission" date="2020-07" db="EMBL/GenBank/DDBJ databases">
        <title>Sequencing the genomes of 1000 actinobacteria strains.</title>
        <authorList>
            <person name="Klenk H.-P."/>
        </authorList>
    </citation>
    <scope>NUCLEOTIDE SEQUENCE [LARGE SCALE GENOMIC DNA]</scope>
    <source>
        <strain evidence="11 12">DSM 15475</strain>
    </source>
</reference>
<proteinExistence type="inferred from homology"/>
<evidence type="ECO:0000256" key="2">
    <source>
        <dbReference type="ARBA" id="ARBA00012705"/>
    </source>
</evidence>
<evidence type="ECO:0000256" key="1">
    <source>
        <dbReference type="ARBA" id="ARBA00010982"/>
    </source>
</evidence>
<dbReference type="CDD" id="cd00751">
    <property type="entry name" value="thiolase"/>
    <property type="match status" value="1"/>
</dbReference>
<evidence type="ECO:0000256" key="5">
    <source>
        <dbReference type="ARBA" id="ARBA00030755"/>
    </source>
</evidence>
<evidence type="ECO:0000256" key="4">
    <source>
        <dbReference type="ARBA" id="ARBA00023315"/>
    </source>
</evidence>
<evidence type="ECO:0000259" key="10">
    <source>
        <dbReference type="Pfam" id="PF02803"/>
    </source>
</evidence>
<dbReference type="InterPro" id="IPR020613">
    <property type="entry name" value="Thiolase_CS"/>
</dbReference>
<evidence type="ECO:0000313" key="11">
    <source>
        <dbReference type="EMBL" id="NYJ78844.1"/>
    </source>
</evidence>
<dbReference type="SUPFAM" id="SSF53901">
    <property type="entry name" value="Thiolase-like"/>
    <property type="match status" value="2"/>
</dbReference>
<feature type="domain" description="Thiolase C-terminal" evidence="10">
    <location>
        <begin position="272"/>
        <end position="392"/>
    </location>
</feature>
<dbReference type="PANTHER" id="PTHR18919">
    <property type="entry name" value="ACETYL-COA C-ACYLTRANSFERASE"/>
    <property type="match status" value="1"/>
</dbReference>
<dbReference type="NCBIfam" id="TIGR01930">
    <property type="entry name" value="AcCoA-C-Actrans"/>
    <property type="match status" value="1"/>
</dbReference>
<comment type="similarity">
    <text evidence="1 8">Belongs to the thiolase-like superfamily. Thiolase family.</text>
</comment>
<evidence type="ECO:0000256" key="6">
    <source>
        <dbReference type="ARBA" id="ARBA00040529"/>
    </source>
</evidence>
<dbReference type="Pfam" id="PF02803">
    <property type="entry name" value="Thiolase_C"/>
    <property type="match status" value="1"/>
</dbReference>
<dbReference type="PROSITE" id="PS00099">
    <property type="entry name" value="THIOLASE_3"/>
    <property type="match status" value="1"/>
</dbReference>
<name>A0A7Z0K9K4_9MICC</name>
<dbReference type="Proteomes" id="UP000535437">
    <property type="component" value="Unassembled WGS sequence"/>
</dbReference>
<dbReference type="RefSeq" id="WP_179542136.1">
    <property type="nucleotide sequence ID" value="NZ_BAAALL010000001.1"/>
</dbReference>
<evidence type="ECO:0000313" key="12">
    <source>
        <dbReference type="Proteomes" id="UP000535437"/>
    </source>
</evidence>
<protein>
    <recommendedName>
        <fullName evidence="6">Probable acetyl-CoA acetyltransferase</fullName>
        <ecNumber evidence="2">2.3.1.9</ecNumber>
    </recommendedName>
    <alternativeName>
        <fullName evidence="5">Acetoacetyl-CoA thiolase</fullName>
    </alternativeName>
</protein>
<keyword evidence="4 8" id="KW-0012">Acyltransferase</keyword>
<feature type="active site" description="Proton acceptor" evidence="7">
    <location>
        <position position="350"/>
    </location>
</feature>
<accession>A0A7Z0K9K4</accession>
<dbReference type="PIRSF" id="PIRSF000429">
    <property type="entry name" value="Ac-CoA_Ac_transf"/>
    <property type="match status" value="1"/>
</dbReference>
<dbReference type="InterPro" id="IPR020617">
    <property type="entry name" value="Thiolase_C"/>
</dbReference>
<dbReference type="EC" id="2.3.1.9" evidence="2"/>
<feature type="active site" description="Proton acceptor" evidence="7">
    <location>
        <position position="380"/>
    </location>
</feature>
<evidence type="ECO:0000256" key="3">
    <source>
        <dbReference type="ARBA" id="ARBA00022679"/>
    </source>
</evidence>
<evidence type="ECO:0000256" key="8">
    <source>
        <dbReference type="RuleBase" id="RU003557"/>
    </source>
</evidence>
<dbReference type="InterPro" id="IPR020616">
    <property type="entry name" value="Thiolase_N"/>
</dbReference>
<dbReference type="AlphaFoldDB" id="A0A7Z0K9K4"/>
<feature type="active site" description="Acyl-thioester intermediate" evidence="7">
    <location>
        <position position="88"/>
    </location>
</feature>
<dbReference type="InterPro" id="IPR016039">
    <property type="entry name" value="Thiolase-like"/>
</dbReference>
<dbReference type="PROSITE" id="PS00098">
    <property type="entry name" value="THIOLASE_1"/>
    <property type="match status" value="1"/>
</dbReference>
<dbReference type="EMBL" id="JACCFY010000001">
    <property type="protein sequence ID" value="NYJ78844.1"/>
    <property type="molecule type" value="Genomic_DNA"/>
</dbReference>
<organism evidence="11 12">
    <name type="scientific">Nesterenkonia xinjiangensis</name>
    <dbReference type="NCBI Taxonomy" id="225327"/>
    <lineage>
        <taxon>Bacteria</taxon>
        <taxon>Bacillati</taxon>
        <taxon>Actinomycetota</taxon>
        <taxon>Actinomycetes</taxon>
        <taxon>Micrococcales</taxon>
        <taxon>Micrococcaceae</taxon>
        <taxon>Nesterenkonia</taxon>
    </lineage>
</organism>
<comment type="caution">
    <text evidence="11">The sequence shown here is derived from an EMBL/GenBank/DDBJ whole genome shotgun (WGS) entry which is preliminary data.</text>
</comment>
<sequence>MSGTVIVAGARTPMGRLLGGLSSLSAAELGAVALRGALERAGVSADAVDYVVMGQVIQAGAGQNPARTAALGAGVPASVPSITINKVCLSGLNAVASADQLIRAGECEIVLAGGMESMSNAPHLLPDSRTGTKYGDTALVDSMAYDALYDQATSQAMGALTESCNTGESEVSRQEQDRVAAGSHQRAAAAQEKGLFAEEIVPVEVPQRRGEPVVVDADEGIRPETTAESLGRLRPAFAKQGSITAGTASQISDGAAALVVMSKEKAQELGLDWIAEIGAHGMVAGPDSSLQLQPAHAIAAACAKEGIDPASLDLVEINEAFAAVGVASARKLGLEEDRLNVNGGAIALGHPVGMSGARLALHLALELGRRGGGVGAAGLCGGGGQGDALILRV</sequence>
<dbReference type="InterPro" id="IPR020610">
    <property type="entry name" value="Thiolase_AS"/>
</dbReference>
<dbReference type="InterPro" id="IPR002155">
    <property type="entry name" value="Thiolase"/>
</dbReference>
<keyword evidence="3 8" id="KW-0808">Transferase</keyword>
<evidence type="ECO:0000259" key="9">
    <source>
        <dbReference type="Pfam" id="PF00108"/>
    </source>
</evidence>
<dbReference type="Pfam" id="PF00108">
    <property type="entry name" value="Thiolase_N"/>
    <property type="match status" value="1"/>
</dbReference>